<accession>A0A5N0TEM7</accession>
<feature type="binding site" evidence="5">
    <location>
        <begin position="189"/>
        <end position="192"/>
    </location>
    <ligand>
        <name>substrate</name>
    </ligand>
</feature>
<dbReference type="InterPro" id="IPR050320">
    <property type="entry name" value="N5-glutamine_MTase"/>
</dbReference>
<name>A0A5N0TEM7_9GAMM</name>
<feature type="domain" description="Methyltransferase small" evidence="6">
    <location>
        <begin position="101"/>
        <end position="197"/>
    </location>
</feature>
<dbReference type="EC" id="2.1.1.297" evidence="5"/>
<dbReference type="PROSITE" id="PS00092">
    <property type="entry name" value="N6_MTASE"/>
    <property type="match status" value="1"/>
</dbReference>
<dbReference type="Pfam" id="PF17827">
    <property type="entry name" value="PrmC_N"/>
    <property type="match status" value="1"/>
</dbReference>
<evidence type="ECO:0000256" key="4">
    <source>
        <dbReference type="ARBA" id="ARBA00048391"/>
    </source>
</evidence>
<evidence type="ECO:0000256" key="5">
    <source>
        <dbReference type="HAMAP-Rule" id="MF_02126"/>
    </source>
</evidence>
<dbReference type="GO" id="GO:0003676">
    <property type="term" value="F:nucleic acid binding"/>
    <property type="evidence" value="ECO:0007669"/>
    <property type="project" value="InterPro"/>
</dbReference>
<feature type="binding site" evidence="5">
    <location>
        <position position="175"/>
    </location>
    <ligand>
        <name>S-adenosyl-L-methionine</name>
        <dbReference type="ChEBI" id="CHEBI:59789"/>
    </ligand>
</feature>
<feature type="binding site" evidence="5">
    <location>
        <position position="189"/>
    </location>
    <ligand>
        <name>S-adenosyl-L-methionine</name>
        <dbReference type="ChEBI" id="CHEBI:59789"/>
    </ligand>
</feature>
<organism evidence="8 9">
    <name type="scientific">Marinihelvus fidelis</name>
    <dbReference type="NCBI Taxonomy" id="2613842"/>
    <lineage>
        <taxon>Bacteria</taxon>
        <taxon>Pseudomonadati</taxon>
        <taxon>Pseudomonadota</taxon>
        <taxon>Gammaproteobacteria</taxon>
        <taxon>Chromatiales</taxon>
        <taxon>Wenzhouxiangellaceae</taxon>
        <taxon>Marinihelvus</taxon>
    </lineage>
</organism>
<gene>
    <name evidence="5 8" type="primary">prmC</name>
    <name evidence="8" type="ORF">F3N42_04235</name>
</gene>
<evidence type="ECO:0000256" key="1">
    <source>
        <dbReference type="ARBA" id="ARBA00022603"/>
    </source>
</evidence>
<reference evidence="8 9" key="1">
    <citation type="submission" date="2019-09" db="EMBL/GenBank/DDBJ databases">
        <title>Wenzhouxiangella sp. Genome sequencing and assembly.</title>
        <authorList>
            <person name="Zhang R."/>
        </authorList>
    </citation>
    <scope>NUCLEOTIDE SEQUENCE [LARGE SCALE GENOMIC DNA]</scope>
    <source>
        <strain evidence="8 9">W260</strain>
    </source>
</reference>
<evidence type="ECO:0000256" key="3">
    <source>
        <dbReference type="ARBA" id="ARBA00022691"/>
    </source>
</evidence>
<dbReference type="InterPro" id="IPR040758">
    <property type="entry name" value="PrmC_N"/>
</dbReference>
<dbReference type="InterPro" id="IPR007848">
    <property type="entry name" value="Small_mtfrase_dom"/>
</dbReference>
<dbReference type="AlphaFoldDB" id="A0A5N0TEM7"/>
<keyword evidence="3 5" id="KW-0949">S-adenosyl-L-methionine</keyword>
<dbReference type="HAMAP" id="MF_02126">
    <property type="entry name" value="RF_methyltr_PrmC"/>
    <property type="match status" value="1"/>
</dbReference>
<evidence type="ECO:0000259" key="6">
    <source>
        <dbReference type="Pfam" id="PF05175"/>
    </source>
</evidence>
<keyword evidence="2 5" id="KW-0808">Transferase</keyword>
<keyword evidence="1 5" id="KW-0489">Methyltransferase</keyword>
<evidence type="ECO:0000313" key="9">
    <source>
        <dbReference type="Proteomes" id="UP000325372"/>
    </source>
</evidence>
<dbReference type="InterPro" id="IPR002052">
    <property type="entry name" value="DNA_methylase_N6_adenine_CS"/>
</dbReference>
<dbReference type="Pfam" id="PF05175">
    <property type="entry name" value="MTS"/>
    <property type="match status" value="1"/>
</dbReference>
<dbReference type="FunFam" id="3.40.50.150:FF:000053">
    <property type="entry name" value="Release factor glutamine methyltransferase"/>
    <property type="match status" value="1"/>
</dbReference>
<comment type="catalytic activity">
    <reaction evidence="4 5">
        <text>L-glutaminyl-[peptide chain release factor] + S-adenosyl-L-methionine = N(5)-methyl-L-glutaminyl-[peptide chain release factor] + S-adenosyl-L-homocysteine + H(+)</text>
        <dbReference type="Rhea" id="RHEA:42896"/>
        <dbReference type="Rhea" id="RHEA-COMP:10271"/>
        <dbReference type="Rhea" id="RHEA-COMP:10272"/>
        <dbReference type="ChEBI" id="CHEBI:15378"/>
        <dbReference type="ChEBI" id="CHEBI:30011"/>
        <dbReference type="ChEBI" id="CHEBI:57856"/>
        <dbReference type="ChEBI" id="CHEBI:59789"/>
        <dbReference type="ChEBI" id="CHEBI:61891"/>
        <dbReference type="EC" id="2.1.1.297"/>
    </reaction>
</comment>
<dbReference type="PANTHER" id="PTHR18895:SF74">
    <property type="entry name" value="MTRF1L RELEASE FACTOR GLUTAMINE METHYLTRANSFERASE"/>
    <property type="match status" value="1"/>
</dbReference>
<sequence length="284" mass="30803">MNIGQHLEAARADLGGALRDCPGAHPGLEAEILMAEALETPRSFLYAHPELEMPPARGQAYRAMVERRMRGEPIAYITGTREFWSLTFRVTPEVLVPRPETELLVETALERLAGSAPGRIADLGTGSGAIACALASERRGDEVTGTDISYDALEIARANAGDLGLHNTRFVHGSWCAPLDGSYQCIVSNPPYIAAGDPHLDHGDCRFEPRTALTPGGDGLAPFHTIARDARGHLSEGGWLLFEHGNDQGEAVRDILTAQGYERVETCQDLERRDRVTLGLRGRS</sequence>
<dbReference type="InterPro" id="IPR004556">
    <property type="entry name" value="HemK-like"/>
</dbReference>
<dbReference type="NCBIfam" id="TIGR00536">
    <property type="entry name" value="hemK_fam"/>
    <property type="match status" value="1"/>
</dbReference>
<dbReference type="Gene3D" id="1.10.8.10">
    <property type="entry name" value="DNA helicase RuvA subunit, C-terminal domain"/>
    <property type="match status" value="1"/>
</dbReference>
<keyword evidence="9" id="KW-1185">Reference proteome</keyword>
<protein>
    <recommendedName>
        <fullName evidence="5">Release factor glutamine methyltransferase</fullName>
        <shortName evidence="5">RF MTase</shortName>
        <ecNumber evidence="5">2.1.1.297</ecNumber>
    </recommendedName>
    <alternativeName>
        <fullName evidence="5">N5-glutamine methyltransferase PrmC</fullName>
    </alternativeName>
    <alternativeName>
        <fullName evidence="5">Protein-(glutamine-N5) MTase PrmC</fullName>
    </alternativeName>
    <alternativeName>
        <fullName evidence="5">Protein-glutamine N-methyltransferase PrmC</fullName>
    </alternativeName>
</protein>
<dbReference type="SUPFAM" id="SSF53335">
    <property type="entry name" value="S-adenosyl-L-methionine-dependent methyltransferases"/>
    <property type="match status" value="1"/>
</dbReference>
<feature type="binding site" evidence="5">
    <location>
        <position position="147"/>
    </location>
    <ligand>
        <name>S-adenosyl-L-methionine</name>
        <dbReference type="ChEBI" id="CHEBI:59789"/>
    </ligand>
</feature>
<dbReference type="EMBL" id="VYXP01000002">
    <property type="protein sequence ID" value="KAA9133563.1"/>
    <property type="molecule type" value="Genomic_DNA"/>
</dbReference>
<comment type="function">
    <text evidence="5">Methylates the class 1 translation termination release factors RF1/PrfA and RF2/PrfB on the glutamine residue of the universally conserved GGQ motif.</text>
</comment>
<proteinExistence type="inferred from homology"/>
<dbReference type="Gene3D" id="3.40.50.150">
    <property type="entry name" value="Vaccinia Virus protein VP39"/>
    <property type="match status" value="1"/>
</dbReference>
<dbReference type="NCBIfam" id="TIGR03534">
    <property type="entry name" value="RF_mod_PrmC"/>
    <property type="match status" value="1"/>
</dbReference>
<dbReference type="RefSeq" id="WP_150863125.1">
    <property type="nucleotide sequence ID" value="NZ_VYXP01000002.1"/>
</dbReference>
<dbReference type="CDD" id="cd02440">
    <property type="entry name" value="AdoMet_MTases"/>
    <property type="match status" value="1"/>
</dbReference>
<dbReference type="Proteomes" id="UP000325372">
    <property type="component" value="Unassembled WGS sequence"/>
</dbReference>
<dbReference type="GO" id="GO:0032259">
    <property type="term" value="P:methylation"/>
    <property type="evidence" value="ECO:0007669"/>
    <property type="project" value="UniProtKB-KW"/>
</dbReference>
<dbReference type="PANTHER" id="PTHR18895">
    <property type="entry name" value="HEMK METHYLTRANSFERASE"/>
    <property type="match status" value="1"/>
</dbReference>
<evidence type="ECO:0000259" key="7">
    <source>
        <dbReference type="Pfam" id="PF17827"/>
    </source>
</evidence>
<evidence type="ECO:0000313" key="8">
    <source>
        <dbReference type="EMBL" id="KAA9133563.1"/>
    </source>
</evidence>
<dbReference type="InterPro" id="IPR029063">
    <property type="entry name" value="SAM-dependent_MTases_sf"/>
</dbReference>
<dbReference type="InterPro" id="IPR019874">
    <property type="entry name" value="RF_methyltr_PrmC"/>
</dbReference>
<dbReference type="GO" id="GO:0102559">
    <property type="term" value="F:peptide chain release factor N(5)-glutamine methyltransferase activity"/>
    <property type="evidence" value="ECO:0007669"/>
    <property type="project" value="UniProtKB-EC"/>
</dbReference>
<feature type="binding site" evidence="5">
    <location>
        <begin position="124"/>
        <end position="128"/>
    </location>
    <ligand>
        <name>S-adenosyl-L-methionine</name>
        <dbReference type="ChEBI" id="CHEBI:59789"/>
    </ligand>
</feature>
<comment type="similarity">
    <text evidence="5">Belongs to the protein N5-glutamine methyltransferase family. PrmC subfamily.</text>
</comment>
<feature type="domain" description="Release factor glutamine methyltransferase N-terminal" evidence="7">
    <location>
        <begin position="18"/>
        <end position="79"/>
    </location>
</feature>
<comment type="caution">
    <text evidence="8">The sequence shown here is derived from an EMBL/GenBank/DDBJ whole genome shotgun (WGS) entry which is preliminary data.</text>
</comment>
<evidence type="ECO:0000256" key="2">
    <source>
        <dbReference type="ARBA" id="ARBA00022679"/>
    </source>
</evidence>